<dbReference type="OrthoDB" id="7272540at2"/>
<evidence type="ECO:0000256" key="1">
    <source>
        <dbReference type="SAM" id="MobiDB-lite"/>
    </source>
</evidence>
<dbReference type="PANTHER" id="PTHR34387:SF2">
    <property type="entry name" value="SLR1258 PROTEIN"/>
    <property type="match status" value="1"/>
</dbReference>
<dbReference type="GO" id="GO:0006974">
    <property type="term" value="P:DNA damage response"/>
    <property type="evidence" value="ECO:0007669"/>
    <property type="project" value="TreeGrafter"/>
</dbReference>
<dbReference type="PANTHER" id="PTHR34387">
    <property type="entry name" value="SLR1258 PROTEIN"/>
    <property type="match status" value="1"/>
</dbReference>
<sequence length="309" mass="32739">MNKFTHGKIKPMASSHKNALSPSRFLGQVLGAGTALGLGMVLAASFTTAHAHEGGPADHLPPSPPPCPMMMHHMMPPPGTTLSYTTTGHAKAMPTRLTIRLTAQQSAPTPADAQTALNKQMETAMQTAGGHKGITALAENYTLSDQTPDKSQTSRWVANQSMSLTGNDSHALLGLAEKLQKQGLGIDDMNWSLTDSAREKLEDQAREQALTKVRPTAESDARMLGLHLFKLESVRVGPGPMPPVFARPMMMMAARANAAPAPQTSPSEQTVEVTVRVRAILMGEHHHGPHGPGPMEHPGADTAGPAPAH</sequence>
<dbReference type="KEGG" id="swf:E3E12_02730"/>
<dbReference type="InterPro" id="IPR007497">
    <property type="entry name" value="SIMPL/DUF541"/>
</dbReference>
<evidence type="ECO:0000313" key="3">
    <source>
        <dbReference type="Proteomes" id="UP000318709"/>
    </source>
</evidence>
<dbReference type="Gene3D" id="3.30.110.170">
    <property type="entry name" value="Protein of unknown function (DUF541), domain 1"/>
    <property type="match status" value="1"/>
</dbReference>
<feature type="region of interest" description="Disordered" evidence="1">
    <location>
        <begin position="51"/>
        <end position="72"/>
    </location>
</feature>
<dbReference type="EMBL" id="CP038231">
    <property type="protein sequence ID" value="QDH13297.1"/>
    <property type="molecule type" value="Genomic_DNA"/>
</dbReference>
<dbReference type="Gene3D" id="3.30.70.2970">
    <property type="entry name" value="Protein of unknown function (DUF541), domain 2"/>
    <property type="match status" value="1"/>
</dbReference>
<organism evidence="2 3">
    <name type="scientific">Formicincola oecophyllae</name>
    <dbReference type="NCBI Taxonomy" id="2558361"/>
    <lineage>
        <taxon>Bacteria</taxon>
        <taxon>Pseudomonadati</taxon>
        <taxon>Pseudomonadota</taxon>
        <taxon>Alphaproteobacteria</taxon>
        <taxon>Acetobacterales</taxon>
        <taxon>Acetobacteraceae</taxon>
        <taxon>Formicincola</taxon>
    </lineage>
</organism>
<gene>
    <name evidence="2" type="ORF">E3E12_02730</name>
</gene>
<name>A0A4Y6UA39_9PROT</name>
<dbReference type="Pfam" id="PF04402">
    <property type="entry name" value="SIMPL"/>
    <property type="match status" value="1"/>
</dbReference>
<dbReference type="InterPro" id="IPR052022">
    <property type="entry name" value="26kDa_periplasmic_antigen"/>
</dbReference>
<accession>A0A4Y6UA39</accession>
<feature type="compositionally biased region" description="Pro residues" evidence="1">
    <location>
        <begin position="59"/>
        <end position="68"/>
    </location>
</feature>
<reference evidence="2 3" key="1">
    <citation type="submission" date="2019-03" db="EMBL/GenBank/DDBJ databases">
        <title>The complete genome sequence of Swingsia_sp. F3b2 LMG30590(T).</title>
        <authorList>
            <person name="Chua K.-O."/>
            <person name="Chan K.-G."/>
            <person name="See-Too W.-S."/>
        </authorList>
    </citation>
    <scope>NUCLEOTIDE SEQUENCE [LARGE SCALE GENOMIC DNA]</scope>
    <source>
        <strain evidence="2 3">F3b2</strain>
    </source>
</reference>
<feature type="region of interest" description="Disordered" evidence="1">
    <location>
        <begin position="284"/>
        <end position="309"/>
    </location>
</feature>
<dbReference type="AlphaFoldDB" id="A0A4Y6UA39"/>
<dbReference type="Proteomes" id="UP000318709">
    <property type="component" value="Chromosome"/>
</dbReference>
<proteinExistence type="predicted"/>
<protein>
    <submittedName>
        <fullName evidence="2">SIMPL domain-containing protein</fullName>
    </submittedName>
</protein>
<evidence type="ECO:0000313" key="2">
    <source>
        <dbReference type="EMBL" id="QDH13297.1"/>
    </source>
</evidence>
<keyword evidence="3" id="KW-1185">Reference proteome</keyword>